<organism evidence="2 3">
    <name type="scientific">Phanerochaete carnosa (strain HHB-10118-sp)</name>
    <name type="common">White-rot fungus</name>
    <name type="synonym">Peniophora carnosa</name>
    <dbReference type="NCBI Taxonomy" id="650164"/>
    <lineage>
        <taxon>Eukaryota</taxon>
        <taxon>Fungi</taxon>
        <taxon>Dikarya</taxon>
        <taxon>Basidiomycota</taxon>
        <taxon>Agaricomycotina</taxon>
        <taxon>Agaricomycetes</taxon>
        <taxon>Polyporales</taxon>
        <taxon>Phanerochaetaceae</taxon>
        <taxon>Phanerochaete</taxon>
    </lineage>
</organism>
<dbReference type="PROSITE" id="PS51767">
    <property type="entry name" value="PEPTIDASE_A1"/>
    <property type="match status" value="1"/>
</dbReference>
<proteinExistence type="predicted"/>
<dbReference type="RefSeq" id="XP_007390929.1">
    <property type="nucleotide sequence ID" value="XM_007390867.1"/>
</dbReference>
<dbReference type="GeneID" id="18914280"/>
<dbReference type="STRING" id="650164.K5WQJ4"/>
<name>K5WQJ4_PHACS</name>
<dbReference type="InParanoid" id="K5WQJ4"/>
<accession>K5WQJ4</accession>
<protein>
    <recommendedName>
        <fullName evidence="1">Peptidase A1 domain-containing protein</fullName>
    </recommendedName>
</protein>
<gene>
    <name evidence="2" type="ORF">PHACADRAFT_248187</name>
</gene>
<reference evidence="2 3" key="1">
    <citation type="journal article" date="2012" name="BMC Genomics">
        <title>Comparative genomics of the white-rot fungi, Phanerochaete carnosa and P. chrysosporium, to elucidate the genetic basis of the distinct wood types they colonize.</title>
        <authorList>
            <person name="Suzuki H."/>
            <person name="MacDonald J."/>
            <person name="Syed K."/>
            <person name="Salamov A."/>
            <person name="Hori C."/>
            <person name="Aerts A."/>
            <person name="Henrissat B."/>
            <person name="Wiebenga A."/>
            <person name="vanKuyk P.A."/>
            <person name="Barry K."/>
            <person name="Lindquist E."/>
            <person name="LaButti K."/>
            <person name="Lapidus A."/>
            <person name="Lucas S."/>
            <person name="Coutinho P."/>
            <person name="Gong Y."/>
            <person name="Samejima M."/>
            <person name="Mahadevan R."/>
            <person name="Abou-Zaid M."/>
            <person name="de Vries R.P."/>
            <person name="Igarashi K."/>
            <person name="Yadav J.S."/>
            <person name="Grigoriev I.V."/>
            <person name="Master E.R."/>
        </authorList>
    </citation>
    <scope>NUCLEOTIDE SEQUENCE [LARGE SCALE GENOMIC DNA]</scope>
    <source>
        <strain evidence="2 3">HHB-10118-sp</strain>
    </source>
</reference>
<dbReference type="AlphaFoldDB" id="K5WQJ4"/>
<dbReference type="Proteomes" id="UP000008370">
    <property type="component" value="Unassembled WGS sequence"/>
</dbReference>
<evidence type="ECO:0000259" key="1">
    <source>
        <dbReference type="PROSITE" id="PS51767"/>
    </source>
</evidence>
<keyword evidence="3" id="KW-1185">Reference proteome</keyword>
<feature type="domain" description="Peptidase A1" evidence="1">
    <location>
        <begin position="1"/>
        <end position="87"/>
    </location>
</feature>
<dbReference type="EMBL" id="JH930468">
    <property type="protein sequence ID" value="EKM61519.1"/>
    <property type="molecule type" value="Genomic_DNA"/>
</dbReference>
<dbReference type="InterPro" id="IPR033121">
    <property type="entry name" value="PEPTIDASE_A1"/>
</dbReference>
<evidence type="ECO:0000313" key="2">
    <source>
        <dbReference type="EMBL" id="EKM61519.1"/>
    </source>
</evidence>
<dbReference type="SUPFAM" id="SSF50630">
    <property type="entry name" value="Acid proteases"/>
    <property type="match status" value="1"/>
</dbReference>
<sequence length="87" mass="9345">MPDAAIPGAQLQQGISTLGNLSMAYTLPCNTQFTFGLVVGSQTFVLDQSSLIVTMSNGQCVSGIEAWTDPQQAQYMFGSRFLSTVYL</sequence>
<dbReference type="Gene3D" id="2.40.70.10">
    <property type="entry name" value="Acid Proteases"/>
    <property type="match status" value="1"/>
</dbReference>
<dbReference type="InterPro" id="IPR021109">
    <property type="entry name" value="Peptidase_aspartic_dom_sf"/>
</dbReference>
<dbReference type="OrthoDB" id="2563011at2759"/>
<dbReference type="KEGG" id="pco:PHACADRAFT_248187"/>
<evidence type="ECO:0000313" key="3">
    <source>
        <dbReference type="Proteomes" id="UP000008370"/>
    </source>
</evidence>
<dbReference type="HOGENOM" id="CLU_2484057_0_0_1"/>